<feature type="region of interest" description="Disordered" evidence="7">
    <location>
        <begin position="304"/>
        <end position="351"/>
    </location>
</feature>
<evidence type="ECO:0000256" key="6">
    <source>
        <dbReference type="ARBA" id="ARBA00023242"/>
    </source>
</evidence>
<evidence type="ECO:0000256" key="7">
    <source>
        <dbReference type="SAM" id="MobiDB-lite"/>
    </source>
</evidence>
<dbReference type="Proteomes" id="UP000323067">
    <property type="component" value="Chromosome vii"/>
</dbReference>
<keyword evidence="6" id="KW-0539">Nucleus</keyword>
<evidence type="ECO:0000256" key="5">
    <source>
        <dbReference type="ARBA" id="ARBA00022884"/>
    </source>
</evidence>
<keyword evidence="5" id="KW-0694">RNA-binding</keyword>
<dbReference type="OrthoDB" id="74835at2759"/>
<dbReference type="GO" id="GO:0003723">
    <property type="term" value="F:RNA binding"/>
    <property type="evidence" value="ECO:0007669"/>
    <property type="project" value="UniProtKB-KW"/>
</dbReference>
<comment type="similarity">
    <text evidence="3">Belongs to the PAT1 family.</text>
</comment>
<dbReference type="GO" id="GO:0000290">
    <property type="term" value="P:deadenylation-dependent decapping of nuclear-transcribed mRNA"/>
    <property type="evidence" value="ECO:0007669"/>
    <property type="project" value="InterPro"/>
</dbReference>
<dbReference type="InterPro" id="IPR039900">
    <property type="entry name" value="Pat1-like"/>
</dbReference>
<evidence type="ECO:0000256" key="4">
    <source>
        <dbReference type="ARBA" id="ARBA00022490"/>
    </source>
</evidence>
<feature type="compositionally biased region" description="Low complexity" evidence="7">
    <location>
        <begin position="317"/>
        <end position="328"/>
    </location>
</feature>
<feature type="compositionally biased region" description="Polar residues" evidence="7">
    <location>
        <begin position="277"/>
        <end position="289"/>
    </location>
</feature>
<dbReference type="VEuPathDB" id="FungiDB:A9K55_007590"/>
<evidence type="ECO:0000313" key="10">
    <source>
        <dbReference type="Proteomes" id="UP000323067"/>
    </source>
</evidence>
<proteinExistence type="inferred from homology"/>
<protein>
    <submittedName>
        <fullName evidence="9">Topisomerase II associated</fullName>
    </submittedName>
</protein>
<feature type="compositionally biased region" description="Low complexity" evidence="7">
    <location>
        <begin position="130"/>
        <end position="160"/>
    </location>
</feature>
<dbReference type="Pfam" id="PF09770">
    <property type="entry name" value="PAT1"/>
    <property type="match status" value="1"/>
</dbReference>
<dbReference type="PANTHER" id="PTHR21551">
    <property type="entry name" value="TOPOISOMERASE II-ASSOCIATED PROTEIN PAT1"/>
    <property type="match status" value="1"/>
</dbReference>
<evidence type="ECO:0000259" key="8">
    <source>
        <dbReference type="Pfam" id="PF09770"/>
    </source>
</evidence>
<dbReference type="GO" id="GO:0033962">
    <property type="term" value="P:P-body assembly"/>
    <property type="evidence" value="ECO:0007669"/>
    <property type="project" value="TreeGrafter"/>
</dbReference>
<feature type="domain" description="mRNA decay factor PAT1" evidence="8">
    <location>
        <begin position="1"/>
        <end position="835"/>
    </location>
</feature>
<dbReference type="VEuPathDB" id="FungiDB:CCM_00009"/>
<feature type="region of interest" description="Disordered" evidence="7">
    <location>
        <begin position="194"/>
        <end position="289"/>
    </location>
</feature>
<accession>A0A2H4SFH6</accession>
<feature type="compositionally biased region" description="Low complexity" evidence="7">
    <location>
        <begin position="222"/>
        <end position="243"/>
    </location>
</feature>
<feature type="region of interest" description="Disordered" evidence="7">
    <location>
        <begin position="106"/>
        <end position="163"/>
    </location>
</feature>
<evidence type="ECO:0000256" key="3">
    <source>
        <dbReference type="ARBA" id="ARBA00009138"/>
    </source>
</evidence>
<evidence type="ECO:0000313" key="9">
    <source>
        <dbReference type="EMBL" id="ATY61864.1"/>
    </source>
</evidence>
<keyword evidence="4" id="KW-0963">Cytoplasm</keyword>
<feature type="region of interest" description="Disordered" evidence="7">
    <location>
        <begin position="514"/>
        <end position="535"/>
    </location>
</feature>
<organism evidence="9 10">
    <name type="scientific">Cordyceps militaris</name>
    <name type="common">Caterpillar fungus</name>
    <name type="synonym">Clavaria militaris</name>
    <dbReference type="NCBI Taxonomy" id="73501"/>
    <lineage>
        <taxon>Eukaryota</taxon>
        <taxon>Fungi</taxon>
        <taxon>Dikarya</taxon>
        <taxon>Ascomycota</taxon>
        <taxon>Pezizomycotina</taxon>
        <taxon>Sordariomycetes</taxon>
        <taxon>Hypocreomycetidae</taxon>
        <taxon>Hypocreales</taxon>
        <taxon>Cordycipitaceae</taxon>
        <taxon>Cordyceps</taxon>
    </lineage>
</organism>
<dbReference type="GO" id="GO:0000932">
    <property type="term" value="C:P-body"/>
    <property type="evidence" value="ECO:0007669"/>
    <property type="project" value="UniProtKB-SubCell"/>
</dbReference>
<evidence type="ECO:0000256" key="2">
    <source>
        <dbReference type="ARBA" id="ARBA00004201"/>
    </source>
</evidence>
<dbReference type="PANTHER" id="PTHR21551:SF0">
    <property type="entry name" value="PROTEIN ASSOCIATED WITH TOPO II RELATED-1, ISOFORM A"/>
    <property type="match status" value="1"/>
</dbReference>
<reference evidence="9 10" key="1">
    <citation type="journal article" date="2017" name="BMC Genomics">
        <title>Chromosome level assembly and secondary metabolite potential of the parasitic fungus Cordyceps militaris.</title>
        <authorList>
            <person name="Kramer G.J."/>
            <person name="Nodwell J.R."/>
        </authorList>
    </citation>
    <scope>NUCLEOTIDE SEQUENCE [LARGE SCALE GENOMIC DNA]</scope>
    <source>
        <strain evidence="9 10">ATCC 34164</strain>
    </source>
</reference>
<dbReference type="GO" id="GO:0005634">
    <property type="term" value="C:nucleus"/>
    <property type="evidence" value="ECO:0007669"/>
    <property type="project" value="UniProtKB-SubCell"/>
</dbReference>
<sequence length="838" mass="92786">MSFFGFDTGGHNAAAPGFSQAHDPFAALSGGNTGADDALDFEDTYDGLGDKLDDADDAFNDDTFGGGSGGGDVVKTSKVGKDFDFFGQTAKVADAIEEEHLRFNRQQPVAKSNAPHGYTAQPPTDPYNAPQQHQQPQQPQQPQQHQQHQQHHYQQQQYHQAPARTGYEKYRATEPIPDLHVDQSIWGIGASKAAAAPEAQSKSRKMMSLEEVEAAMRSEPKAATAAQQPAQQPAQQSSPAQPQVNAGYYPGHQQMPAHQGQYSQQGPAQGHPVTILQRPQSGQEPHQRQVLTEEQFLRQHAHPTQILQNPNRLSGDAQRGAFAGQAGQHHGRTPSGAGPMHHLHNHPQLSGMSEEEKAAFLDQETKRAKRNHKIWLLSKDNGVMTPQDKNFITRIQLQQLIAATGNPAEQTGDTSIAEDFYYQVYSHIRAGQRQNPSQPLSNFAQTYLFQTGSRHGPRRHGRPAENHIQRMEQQVQRAVEAAKNKPKNPQLVIAGSLGKISFSNAKTPKPLLNIQRKEAESPRPATARSATTGPDRRAILRNVERVYDTLMKLEDQVRAIPPPMAGPVDHALEEKHREWAAELEALNAQLWNELKVHEPIGATVPHPFIAFLSCAKGKKAIPRIFPHLNFEQRTTILTMIVYHLDQLDVVQGAAVTDDDTTLNSRMRENIELFLSTVMPSLMQYFNDTGLDIVDGVLNLIATKLNLDLIAKTRIGLSMLTLILSRTVLLKQTGAGNPEQWQKWEQTFDILFSRLEPSLPHMFPGSVNAGIDVYVWQFLAAMGVSANHDQQTRLVLAVKDRVLDTVTLSKTLPPAMATERLASVNLFMRAIGLDVELLQ</sequence>
<dbReference type="AlphaFoldDB" id="A0A2H4SFH6"/>
<gene>
    <name evidence="9" type="ORF">A9K55_007590</name>
</gene>
<comment type="subcellular location">
    <subcellularLocation>
        <location evidence="2">Cytoplasm</location>
        <location evidence="2">P-body</location>
    </subcellularLocation>
    <subcellularLocation>
        <location evidence="1">Nucleus</location>
    </subcellularLocation>
</comment>
<evidence type="ECO:0000256" key="1">
    <source>
        <dbReference type="ARBA" id="ARBA00004123"/>
    </source>
</evidence>
<dbReference type="EMBL" id="CP023324">
    <property type="protein sequence ID" value="ATY61864.1"/>
    <property type="molecule type" value="Genomic_DNA"/>
</dbReference>
<dbReference type="InterPro" id="IPR019167">
    <property type="entry name" value="PAT1_dom"/>
</dbReference>
<name>A0A2H4SFH6_CORMI</name>